<gene>
    <name evidence="7" type="primary">nreC_8</name>
    <name evidence="7" type="ORF">CHRY9393_03379</name>
</gene>
<dbReference type="PANTHER" id="PTHR43214">
    <property type="entry name" value="TWO-COMPONENT RESPONSE REGULATOR"/>
    <property type="match status" value="1"/>
</dbReference>
<feature type="domain" description="Response regulatory" evidence="6">
    <location>
        <begin position="13"/>
        <end position="128"/>
    </location>
</feature>
<dbReference type="InterPro" id="IPR001789">
    <property type="entry name" value="Sig_transdc_resp-reg_receiver"/>
</dbReference>
<protein>
    <submittedName>
        <fullName evidence="7">Oxygen regulatory protein NreC</fullName>
    </submittedName>
</protein>
<dbReference type="Pfam" id="PF00072">
    <property type="entry name" value="Response_reg"/>
    <property type="match status" value="1"/>
</dbReference>
<reference evidence="7 8" key="1">
    <citation type="submission" date="2020-01" db="EMBL/GenBank/DDBJ databases">
        <authorList>
            <person name="Rodrigo-Torres L."/>
            <person name="Arahal R. D."/>
            <person name="Lucena T."/>
        </authorList>
    </citation>
    <scope>NUCLEOTIDE SEQUENCE [LARGE SCALE GENOMIC DNA]</scope>
    <source>
        <strain evidence="7 8">CECT 9393</strain>
    </source>
</reference>
<dbReference type="SUPFAM" id="SSF52172">
    <property type="entry name" value="CheY-like"/>
    <property type="match status" value="1"/>
</dbReference>
<sequence length="223" mass="26268">MIIKKELEAMKKKVLIADAQYVAVEGLIFILKSIGQDMLVHRVYNEEEIVDKLIEVEYDLLILDVGMLAGNFESKIKELKKVSPPLKIMIFTRCEDDNYFYYLHQGVDSIIYKSDDESEIRESVYSIFKRGYYYRQEFLHDFIHITKGNQQAFSNLFDLLSEREKEVYDFLIKGIGILEISNVLNLHQSTVSTYKRRLFKKLNINSLPDLIKSLFKFYSITFL</sequence>
<evidence type="ECO:0000259" key="6">
    <source>
        <dbReference type="PROSITE" id="PS50110"/>
    </source>
</evidence>
<accession>A0A6N4XXZ5</accession>
<evidence type="ECO:0000256" key="4">
    <source>
        <dbReference type="PROSITE-ProRule" id="PRU00169"/>
    </source>
</evidence>
<dbReference type="GO" id="GO:0003677">
    <property type="term" value="F:DNA binding"/>
    <property type="evidence" value="ECO:0007669"/>
    <property type="project" value="UniProtKB-KW"/>
</dbReference>
<evidence type="ECO:0000256" key="1">
    <source>
        <dbReference type="ARBA" id="ARBA00023015"/>
    </source>
</evidence>
<keyword evidence="4" id="KW-0597">Phosphoprotein</keyword>
<keyword evidence="3" id="KW-0804">Transcription</keyword>
<evidence type="ECO:0000313" key="7">
    <source>
        <dbReference type="EMBL" id="CAA7392653.1"/>
    </source>
</evidence>
<evidence type="ECO:0000256" key="2">
    <source>
        <dbReference type="ARBA" id="ARBA00023125"/>
    </source>
</evidence>
<dbReference type="Gene3D" id="3.40.50.2300">
    <property type="match status" value="1"/>
</dbReference>
<dbReference type="PROSITE" id="PS50043">
    <property type="entry name" value="HTH_LUXR_2"/>
    <property type="match status" value="1"/>
</dbReference>
<dbReference type="GO" id="GO:0006355">
    <property type="term" value="P:regulation of DNA-templated transcription"/>
    <property type="evidence" value="ECO:0007669"/>
    <property type="project" value="InterPro"/>
</dbReference>
<dbReference type="Proteomes" id="UP000445309">
    <property type="component" value="Unassembled WGS sequence"/>
</dbReference>
<dbReference type="AlphaFoldDB" id="A0A6N4XXZ5"/>
<evidence type="ECO:0000313" key="8">
    <source>
        <dbReference type="Proteomes" id="UP000445309"/>
    </source>
</evidence>
<keyword evidence="8" id="KW-1185">Reference proteome</keyword>
<keyword evidence="1" id="KW-0805">Transcription regulation</keyword>
<keyword evidence="2" id="KW-0238">DNA-binding</keyword>
<dbReference type="PANTHER" id="PTHR43214:SF41">
    <property type="entry name" value="NITRATE_NITRITE RESPONSE REGULATOR PROTEIN NARP"/>
    <property type="match status" value="1"/>
</dbReference>
<proteinExistence type="predicted"/>
<dbReference type="PRINTS" id="PR00038">
    <property type="entry name" value="HTHLUXR"/>
</dbReference>
<evidence type="ECO:0000259" key="5">
    <source>
        <dbReference type="PROSITE" id="PS50043"/>
    </source>
</evidence>
<dbReference type="InterPro" id="IPR039420">
    <property type="entry name" value="WalR-like"/>
</dbReference>
<dbReference type="InterPro" id="IPR000792">
    <property type="entry name" value="Tscrpt_reg_LuxR_C"/>
</dbReference>
<dbReference type="InterPro" id="IPR011006">
    <property type="entry name" value="CheY-like_superfamily"/>
</dbReference>
<evidence type="ECO:0000256" key="3">
    <source>
        <dbReference type="ARBA" id="ARBA00023163"/>
    </source>
</evidence>
<name>A0A6N4XXZ5_9FLAO</name>
<dbReference type="SMART" id="SM00421">
    <property type="entry name" value="HTH_LUXR"/>
    <property type="match status" value="1"/>
</dbReference>
<dbReference type="PROSITE" id="PS50110">
    <property type="entry name" value="RESPONSE_REGULATORY"/>
    <property type="match status" value="1"/>
</dbReference>
<feature type="domain" description="HTH luxR-type" evidence="5">
    <location>
        <begin position="153"/>
        <end position="218"/>
    </location>
</feature>
<dbReference type="Pfam" id="PF00196">
    <property type="entry name" value="GerE"/>
    <property type="match status" value="1"/>
</dbReference>
<dbReference type="GO" id="GO:0000160">
    <property type="term" value="P:phosphorelay signal transduction system"/>
    <property type="evidence" value="ECO:0007669"/>
    <property type="project" value="InterPro"/>
</dbReference>
<dbReference type="CDD" id="cd06170">
    <property type="entry name" value="LuxR_C_like"/>
    <property type="match status" value="1"/>
</dbReference>
<organism evidence="7 8">
    <name type="scientific">Chryseobacterium fistulae</name>
    <dbReference type="NCBI Taxonomy" id="2675058"/>
    <lineage>
        <taxon>Bacteria</taxon>
        <taxon>Pseudomonadati</taxon>
        <taxon>Bacteroidota</taxon>
        <taxon>Flavobacteriia</taxon>
        <taxon>Flavobacteriales</taxon>
        <taxon>Weeksellaceae</taxon>
        <taxon>Chryseobacterium group</taxon>
        <taxon>Chryseobacterium</taxon>
    </lineage>
</organism>
<dbReference type="InterPro" id="IPR016032">
    <property type="entry name" value="Sig_transdc_resp-reg_C-effctor"/>
</dbReference>
<dbReference type="EMBL" id="CACVBY010000134">
    <property type="protein sequence ID" value="CAA7392653.1"/>
    <property type="molecule type" value="Genomic_DNA"/>
</dbReference>
<dbReference type="SUPFAM" id="SSF46894">
    <property type="entry name" value="C-terminal effector domain of the bipartite response regulators"/>
    <property type="match status" value="1"/>
</dbReference>
<feature type="modified residue" description="4-aspartylphosphate" evidence="4">
    <location>
        <position position="64"/>
    </location>
</feature>